<dbReference type="Proteomes" id="UP000187429">
    <property type="component" value="Unassembled WGS sequence"/>
</dbReference>
<keyword evidence="4" id="KW-1185">Reference proteome</keyword>
<dbReference type="AlphaFoldDB" id="A0A1R1YJ53"/>
<evidence type="ECO:0000313" key="4">
    <source>
        <dbReference type="Proteomes" id="UP000187429"/>
    </source>
</evidence>
<name>A0A1R1YJ53_9FUNG</name>
<evidence type="ECO:0000259" key="2">
    <source>
        <dbReference type="Pfam" id="PF12295"/>
    </source>
</evidence>
<accession>A0A1R1YJ53</accession>
<dbReference type="Pfam" id="PF12295">
    <property type="entry name" value="Symplekin_C"/>
    <property type="match status" value="1"/>
</dbReference>
<feature type="region of interest" description="Disordered" evidence="1">
    <location>
        <begin position="617"/>
        <end position="645"/>
    </location>
</feature>
<gene>
    <name evidence="3" type="ORF">AYI69_g3651</name>
</gene>
<dbReference type="PANTHER" id="PTHR15245">
    <property type="entry name" value="SYMPLEKIN-RELATED"/>
    <property type="match status" value="1"/>
</dbReference>
<organism evidence="3 4">
    <name type="scientific">Smittium culicis</name>
    <dbReference type="NCBI Taxonomy" id="133412"/>
    <lineage>
        <taxon>Eukaryota</taxon>
        <taxon>Fungi</taxon>
        <taxon>Fungi incertae sedis</taxon>
        <taxon>Zoopagomycota</taxon>
        <taxon>Kickxellomycotina</taxon>
        <taxon>Harpellomycetes</taxon>
        <taxon>Harpellales</taxon>
        <taxon>Legeriomycetaceae</taxon>
        <taxon>Smittium</taxon>
    </lineage>
</organism>
<dbReference type="OrthoDB" id="331600at2759"/>
<protein>
    <submittedName>
        <fullName evidence="3">Symplekin</fullName>
    </submittedName>
</protein>
<dbReference type="InterPro" id="IPR022075">
    <property type="entry name" value="Symplekin_C"/>
</dbReference>
<comment type="caution">
    <text evidence="3">The sequence shown here is derived from an EMBL/GenBank/DDBJ whole genome shotgun (WGS) entry which is preliminary data.</text>
</comment>
<dbReference type="EMBL" id="LSSM01001274">
    <property type="protein sequence ID" value="OMJ26932.1"/>
    <property type="molecule type" value="Genomic_DNA"/>
</dbReference>
<proteinExistence type="predicted"/>
<dbReference type="InterPro" id="IPR021850">
    <property type="entry name" value="Symplekin/Pta1"/>
</dbReference>
<feature type="region of interest" description="Disordered" evidence="1">
    <location>
        <begin position="236"/>
        <end position="286"/>
    </location>
</feature>
<evidence type="ECO:0000313" key="3">
    <source>
        <dbReference type="EMBL" id="OMJ26932.1"/>
    </source>
</evidence>
<reference evidence="4" key="1">
    <citation type="submission" date="2017-01" db="EMBL/GenBank/DDBJ databases">
        <authorList>
            <person name="Wang Y."/>
            <person name="White M."/>
            <person name="Kvist S."/>
            <person name="Moncalvo J.-M."/>
        </authorList>
    </citation>
    <scope>NUCLEOTIDE SEQUENCE [LARGE SCALE GENOMIC DNA]</scope>
    <source>
        <strain evidence="4">ID-206-W2</strain>
    </source>
</reference>
<evidence type="ECO:0000256" key="1">
    <source>
        <dbReference type="SAM" id="MobiDB-lite"/>
    </source>
</evidence>
<dbReference type="PANTHER" id="PTHR15245:SF20">
    <property type="entry name" value="SYMPLEKIN"/>
    <property type="match status" value="1"/>
</dbReference>
<feature type="compositionally biased region" description="Polar residues" evidence="1">
    <location>
        <begin position="236"/>
        <end position="248"/>
    </location>
</feature>
<feature type="domain" description="Symplekin C-terminal" evidence="2">
    <location>
        <begin position="353"/>
        <end position="609"/>
    </location>
</feature>
<sequence length="645" mass="72472">MIIFRSIPSLSALYEIYNQRPKYSKKSLALMLLATTNSNRTVRLNAILFVKKIYDKNRKIINSYALEKLEGLVSFGDSDSDTKRLHEFTDSLSNGEDIATVKDNILPAIEGDNVNKRSELIHNTQNENTTASTIGELESISNTKKANSQNLNNESLDKPQDIMQEGGIDEDELRSKEFEMAEKIVVERVELLIGIMGLNIELLDKYFEVYSRVCQNYQAVLRRLITPLIRQISSDTEPTISKTAGSKSSHIKNDDVTRDTASTSRSIDETDNSMEVDVESKQTDSKMEVDPATNSSIFCEFVNLVYEKMETCPIGSELLLLRILVLIMENSQANNFEIDCTKMLEFIRRRRLDARYLILILDKLPKEQVTLHLNKLVMLFVDMTSATITKAVPAESSTNDDNSTAQATGNLHVDNRLVNPITDGKTLFVASIKKIISRNINESKKENFGFTPSEILVSFHKLQPPDFSELLDGITISNNSILKGLAESIQVLFGIDGINVSAVGTALKVLVNTKGKLPTLLMRSMITAYRMYPLMKDFLSNLLVSMITNNSSESENALDGDDGSYYSEYIWDNKMVWNGFVILCNMLSPNSKTAIQMLPADKQAEIFAKYPNLADKPEEVQETIQQENQEETRDSKNGENVTEST</sequence>
<dbReference type="GO" id="GO:0005847">
    <property type="term" value="C:mRNA cleavage and polyadenylation specificity factor complex"/>
    <property type="evidence" value="ECO:0007669"/>
    <property type="project" value="TreeGrafter"/>
</dbReference>